<feature type="compositionally biased region" description="Basic and acidic residues" evidence="1">
    <location>
        <begin position="124"/>
        <end position="134"/>
    </location>
</feature>
<dbReference type="Gene3D" id="3.40.50.200">
    <property type="entry name" value="Peptidase S8/S53 domain"/>
    <property type="match status" value="1"/>
</dbReference>
<dbReference type="GO" id="GO:0004252">
    <property type="term" value="F:serine-type endopeptidase activity"/>
    <property type="evidence" value="ECO:0007669"/>
    <property type="project" value="InterPro"/>
</dbReference>
<feature type="region of interest" description="Disordered" evidence="1">
    <location>
        <begin position="122"/>
        <end position="142"/>
    </location>
</feature>
<dbReference type="EMBL" id="CP120682">
    <property type="protein sequence ID" value="WKN38691.1"/>
    <property type="molecule type" value="Genomic_DNA"/>
</dbReference>
<dbReference type="Pfam" id="PF00082">
    <property type="entry name" value="Peptidase_S8"/>
    <property type="match status" value="1"/>
</dbReference>
<feature type="domain" description="Peptidase S8/S53" evidence="2">
    <location>
        <begin position="348"/>
        <end position="628"/>
    </location>
</feature>
<evidence type="ECO:0000256" key="1">
    <source>
        <dbReference type="SAM" id="MobiDB-lite"/>
    </source>
</evidence>
<proteinExistence type="predicted"/>
<dbReference type="InterPro" id="IPR034074">
    <property type="entry name" value="Y4bN_pept_dom"/>
</dbReference>
<reference evidence="3" key="2">
    <citation type="journal article" date="2024" name="Antonie Van Leeuwenhoek">
        <title>Roseihalotalea indica gen. nov., sp. nov., a halophilic Bacteroidetes from mesopelagic Southwest Indian Ocean with higher carbohydrate metabolic potential.</title>
        <authorList>
            <person name="Chen B."/>
            <person name="Zhang M."/>
            <person name="Lin D."/>
            <person name="Ye J."/>
            <person name="Tang K."/>
        </authorList>
    </citation>
    <scope>NUCLEOTIDE SEQUENCE</scope>
    <source>
        <strain evidence="3">TK19036</strain>
    </source>
</reference>
<dbReference type="AlphaFoldDB" id="A0AA49GRL7"/>
<gene>
    <name evidence="3" type="ORF">K4G66_08245</name>
</gene>
<name>A0AA49GRL7_9BACT</name>
<dbReference type="InterPro" id="IPR036852">
    <property type="entry name" value="Peptidase_S8/S53_dom_sf"/>
</dbReference>
<dbReference type="SUPFAM" id="SSF52743">
    <property type="entry name" value="Subtilisin-like"/>
    <property type="match status" value="1"/>
</dbReference>
<evidence type="ECO:0000313" key="3">
    <source>
        <dbReference type="EMBL" id="WKN38691.1"/>
    </source>
</evidence>
<organism evidence="3">
    <name type="scientific">Roseihalotalea indica</name>
    <dbReference type="NCBI Taxonomy" id="2867963"/>
    <lineage>
        <taxon>Bacteria</taxon>
        <taxon>Pseudomonadati</taxon>
        <taxon>Bacteroidota</taxon>
        <taxon>Cytophagia</taxon>
        <taxon>Cytophagales</taxon>
        <taxon>Catalimonadaceae</taxon>
        <taxon>Roseihalotalea</taxon>
    </lineage>
</organism>
<evidence type="ECO:0000259" key="2">
    <source>
        <dbReference type="Pfam" id="PF00082"/>
    </source>
</evidence>
<protein>
    <submittedName>
        <fullName evidence="3">S8 family peptidase</fullName>
    </submittedName>
</protein>
<dbReference type="GO" id="GO:0006508">
    <property type="term" value="P:proteolysis"/>
    <property type="evidence" value="ECO:0007669"/>
    <property type="project" value="InterPro"/>
</dbReference>
<dbReference type="CDD" id="cd04847">
    <property type="entry name" value="Peptidases_S8_Subtilisin_like_2"/>
    <property type="match status" value="1"/>
</dbReference>
<dbReference type="InterPro" id="IPR000209">
    <property type="entry name" value="Peptidase_S8/S53_dom"/>
</dbReference>
<accession>A0AA49GRL7</accession>
<reference evidence="3" key="1">
    <citation type="journal article" date="2023" name="Comput. Struct. Biotechnol. J.">
        <title>Discovery of a novel marine Bacteroidetes with a rich repertoire of carbohydrate-active enzymes.</title>
        <authorList>
            <person name="Chen B."/>
            <person name="Liu G."/>
            <person name="Chen Q."/>
            <person name="Wang H."/>
            <person name="Liu L."/>
            <person name="Tang K."/>
        </authorList>
    </citation>
    <scope>NUCLEOTIDE SEQUENCE</scope>
    <source>
        <strain evidence="3">TK19036</strain>
    </source>
</reference>
<sequence length="827" mass="91122">MANSPVQIILNTNDFIESWDRRGGGPAKDFFAGNDIEFVEHRDHLQKQLNEIRSMQLISSFAPVSYVKVTLKQAALAKSHRPTSQIFKPDIAPVVGAGDLGELFVELTPESIDQINKKFGQAETETRYKEKGGKNEPSPSRLRSEVGAIQEITPYTADDKRNFSVKEAIEWLANPQTGGSYIVELFDAPPARQNWDVLSQYKFNLFKSFFEGLEAFGSGLFASRITSGSGTDVIFGVKLEKSSTLPVIQLFPAISAASKSGVKKDIDLDLNKHRELLDFLGKHPLVKKIILPPTIAKSNIKNSLKKGENFLIPKFNEKTGYPKICIVDGGVSDVYGQWIEDRWGLISPSDKDEDHGTFIAGLSIVGQTLNGNAICRENDGCNIIDLDILPRSDRYVSYYSRPLEFFNELEIAVQELTARTGVRIFNFSLNIEEHASTTGYSVPAQILDKIAEENDIIFIISAGNTKQNDVRREWPADNFEALKILASSINDTIKKPAESCRNISVTALNPPHVDGIVPYALSNYSCRGPGLRVGLKPDLAHVGGCGTSHPSLGHGLLSLDTTSKIVDGCGTSYAAPNVAKTLASLDHAIEGVVSRETLIALGIHHAVLPDALNDKNLRTVTKHLIGFGIPKGSEEILNGDPSAITLVFANRAMNGHKMSFKFTWPSSLVRDGKCFGHAKLTIVSTPQFDYRYGSEFVRINIDAALRQLQKNGKYLGRLNAIYTPEDGDSSLYEKDQIQHSFKWSPVKAYEKTFPRGVGPTTDWTLDVEYLARDGVSLPRAGVPFTAILTISDPNREKPVFNDMRQMLQSLGVQAVDIKTATRVVPRV</sequence>